<comment type="caution">
    <text evidence="1">The sequence shown here is derived from an EMBL/GenBank/DDBJ whole genome shotgun (WGS) entry which is preliminary data.</text>
</comment>
<evidence type="ECO:0000313" key="1">
    <source>
        <dbReference type="EMBL" id="GAG25571.1"/>
    </source>
</evidence>
<organism evidence="1">
    <name type="scientific">marine sediment metagenome</name>
    <dbReference type="NCBI Taxonomy" id="412755"/>
    <lineage>
        <taxon>unclassified sequences</taxon>
        <taxon>metagenomes</taxon>
        <taxon>ecological metagenomes</taxon>
    </lineage>
</organism>
<proteinExistence type="predicted"/>
<dbReference type="EMBL" id="BARS01032097">
    <property type="protein sequence ID" value="GAG25571.1"/>
    <property type="molecule type" value="Genomic_DNA"/>
</dbReference>
<accession>X0XKT4</accession>
<sequence length="160" mass="18602">YVALMSVIDQARALIKKQKTKEKIDYTLTRTEPQRMVNEAGLRVITTILRGYLNKNIILSNLDSNMINKVAMDNTLDIIRFIYMTYDKYEIKKENFSVIVNLIDNNVYSALLRAKDGFFVNHLSTTQRYIEQSSVTTQDKIKEKKKLLPNLFGNWGDRGE</sequence>
<feature type="non-terminal residue" evidence="1">
    <location>
        <position position="1"/>
    </location>
</feature>
<name>X0XKT4_9ZZZZ</name>
<dbReference type="AlphaFoldDB" id="X0XKT4"/>
<protein>
    <submittedName>
        <fullName evidence="1">Uncharacterized protein</fullName>
    </submittedName>
</protein>
<reference evidence="1" key="1">
    <citation type="journal article" date="2014" name="Front. Microbiol.">
        <title>High frequency of phylogenetically diverse reductive dehalogenase-homologous genes in deep subseafloor sedimentary metagenomes.</title>
        <authorList>
            <person name="Kawai M."/>
            <person name="Futagami T."/>
            <person name="Toyoda A."/>
            <person name="Takaki Y."/>
            <person name="Nishi S."/>
            <person name="Hori S."/>
            <person name="Arai W."/>
            <person name="Tsubouchi T."/>
            <person name="Morono Y."/>
            <person name="Uchiyama I."/>
            <person name="Ito T."/>
            <person name="Fujiyama A."/>
            <person name="Inagaki F."/>
            <person name="Takami H."/>
        </authorList>
    </citation>
    <scope>NUCLEOTIDE SEQUENCE</scope>
    <source>
        <strain evidence="1">Expedition CK06-06</strain>
    </source>
</reference>
<gene>
    <name evidence="1" type="ORF">S01H1_49859</name>
</gene>